<dbReference type="EMBL" id="JAPDDS010000011">
    <property type="protein sequence ID" value="MCW1886706.1"/>
    <property type="molecule type" value="Genomic_DNA"/>
</dbReference>
<sequence length="215" mass="23831">MNWYYCSDGTTVVGPLPQEAIDALRRCGTIDDVTPIVAEGSTDWSTFGETFKIGSSQARKEALGLDQTDPDRRRETSPSTMARVAGNVDVDAVLKWVGSRKKAVGIAIVSLLLVPALGSKIRSKIERERAGREFRERALAQRAIESSRSTYSSKQKANRAAYELYMQGYRDPVHGEVARILAERASGDELKAYALMVQGMEDRQKGLPVRYEVDE</sequence>
<feature type="compositionally biased region" description="Basic and acidic residues" evidence="1">
    <location>
        <begin position="59"/>
        <end position="76"/>
    </location>
</feature>
<dbReference type="RefSeq" id="WP_264502661.1">
    <property type="nucleotide sequence ID" value="NZ_JAPDDS010000011.1"/>
</dbReference>
<evidence type="ECO:0000313" key="2">
    <source>
        <dbReference type="EMBL" id="MCW1886706.1"/>
    </source>
</evidence>
<reference evidence="2 3" key="1">
    <citation type="submission" date="2022-10" db="EMBL/GenBank/DDBJ databases">
        <title>Luteolibacter flavescens strain MCCC 1K03193, whole genome shotgun sequencing project.</title>
        <authorList>
            <person name="Zhao G."/>
            <person name="Shen L."/>
        </authorList>
    </citation>
    <scope>NUCLEOTIDE SEQUENCE [LARGE SCALE GENOMIC DNA]</scope>
    <source>
        <strain evidence="2 3">MCCC 1K03193</strain>
    </source>
</reference>
<evidence type="ECO:0000256" key="1">
    <source>
        <dbReference type="SAM" id="MobiDB-lite"/>
    </source>
</evidence>
<evidence type="ECO:0008006" key="4">
    <source>
        <dbReference type="Google" id="ProtNLM"/>
    </source>
</evidence>
<comment type="caution">
    <text evidence="2">The sequence shown here is derived from an EMBL/GenBank/DDBJ whole genome shotgun (WGS) entry which is preliminary data.</text>
</comment>
<gene>
    <name evidence="2" type="ORF">OKA04_18350</name>
</gene>
<name>A0ABT3FSZ3_9BACT</name>
<keyword evidence="3" id="KW-1185">Reference proteome</keyword>
<accession>A0ABT3FSZ3</accession>
<evidence type="ECO:0000313" key="3">
    <source>
        <dbReference type="Proteomes" id="UP001207930"/>
    </source>
</evidence>
<proteinExistence type="predicted"/>
<protein>
    <recommendedName>
        <fullName evidence="4">GYF domain-containing protein</fullName>
    </recommendedName>
</protein>
<feature type="region of interest" description="Disordered" evidence="1">
    <location>
        <begin position="59"/>
        <end position="79"/>
    </location>
</feature>
<dbReference type="Proteomes" id="UP001207930">
    <property type="component" value="Unassembled WGS sequence"/>
</dbReference>
<organism evidence="2 3">
    <name type="scientific">Luteolibacter flavescens</name>
    <dbReference type="NCBI Taxonomy" id="1859460"/>
    <lineage>
        <taxon>Bacteria</taxon>
        <taxon>Pseudomonadati</taxon>
        <taxon>Verrucomicrobiota</taxon>
        <taxon>Verrucomicrobiia</taxon>
        <taxon>Verrucomicrobiales</taxon>
        <taxon>Verrucomicrobiaceae</taxon>
        <taxon>Luteolibacter</taxon>
    </lineage>
</organism>